<sequence length="455" mass="49069">MKTLKLKELWAENKAIRMAFLLIVAFGALVMATLTLMGGDDSNQKSKKIKPVTNLLDTSSIHNMDEEGQKRFLQTVQQENRKDQQSMLDQVKQMEKYKSENSSEISELKAQLKQLNQQISDMQNGKGPASNRSLDNRVGQQANDNQQQNPAYQLNGDAVANRNQEIPVAGGISPQRTQLVRTITSNSITTANNGVLEVTPIVEKNITNANQKRVVKAGAPAVAGDGTKPIDSNARHSKRSEDQYLPATSQLYAVLVTGVEAPTSLSSQEEPLGVTFRVKRDVFLPNNYRMDLRDCNLLGTARGDMASERVYIRTTSLSCVNSKGKSFDIKLEAYAVSEIDGKAGIKGTLISRNGNAIMGSALAGGLSALAQGLSPSKVSQLNIDPNSQAQFQGPNIGALGAVSASGMVSGGLNKLTDWYTHIIDQQWPVVELSPGINATFVVLNGASIPTNLAAK</sequence>
<name>A0A6M4NRE9_9ENTR</name>
<reference evidence="1" key="1">
    <citation type="submission" date="2019-11" db="EMBL/GenBank/DDBJ databases">
        <authorList>
            <person name="Qin S."/>
            <person name="Dong H."/>
        </authorList>
    </citation>
    <scope>NUCLEOTIDE SEQUENCE</scope>
    <source>
        <strain evidence="1">KP18-31</strain>
        <plasmid evidence="1">pKP18-31-IMP,KPC</plasmid>
    </source>
</reference>
<dbReference type="EMBL" id="MN661402">
    <property type="protein sequence ID" value="QJS00362.1"/>
    <property type="molecule type" value="Genomic_DNA"/>
</dbReference>
<protein>
    <recommendedName>
        <fullName evidence="2">Conjugal transfer protein TraB</fullName>
    </recommendedName>
</protein>
<dbReference type="GeneID" id="93756821"/>
<evidence type="ECO:0008006" key="2">
    <source>
        <dbReference type="Google" id="ProtNLM"/>
    </source>
</evidence>
<evidence type="ECO:0000313" key="1">
    <source>
        <dbReference type="EMBL" id="QJS00362.1"/>
    </source>
</evidence>
<dbReference type="AlphaFoldDB" id="A0A6M4NRE9"/>
<dbReference type="Pfam" id="PF03743">
    <property type="entry name" value="TrbI"/>
    <property type="match status" value="1"/>
</dbReference>
<geneLocation type="plasmid" evidence="1">
    <name>pKP18-31-IMP</name>
</geneLocation>
<keyword evidence="1" id="KW-0614">Plasmid</keyword>
<dbReference type="CDD" id="cd16430">
    <property type="entry name" value="TraB"/>
    <property type="match status" value="1"/>
</dbReference>
<dbReference type="RefSeq" id="WP_169516757.1">
    <property type="nucleotide sequence ID" value="NZ_ABFGQR040000002.1"/>
</dbReference>
<proteinExistence type="predicted"/>
<organism evidence="1">
    <name type="scientific">Klebsiella quasipneumoniae</name>
    <dbReference type="NCBI Taxonomy" id="1463165"/>
    <lineage>
        <taxon>Bacteria</taxon>
        <taxon>Pseudomonadati</taxon>
        <taxon>Pseudomonadota</taxon>
        <taxon>Gammaproteobacteria</taxon>
        <taxon>Enterobacterales</taxon>
        <taxon>Enterobacteriaceae</taxon>
        <taxon>Klebsiella/Raoultella group</taxon>
        <taxon>Klebsiella</taxon>
        <taxon>Klebsiella pneumoniae complex</taxon>
    </lineage>
</organism>
<accession>A0A6M4NRE9</accession>
<dbReference type="InterPro" id="IPR005498">
    <property type="entry name" value="T4SS_VirB10/TraB/TrbI"/>
</dbReference>